<feature type="compositionally biased region" description="Acidic residues" evidence="4">
    <location>
        <begin position="877"/>
        <end position="886"/>
    </location>
</feature>
<feature type="compositionally biased region" description="Low complexity" evidence="4">
    <location>
        <begin position="743"/>
        <end position="756"/>
    </location>
</feature>
<evidence type="ECO:0000256" key="3">
    <source>
        <dbReference type="PROSITE-ProRule" id="PRU00239"/>
    </source>
</evidence>
<feature type="active site" evidence="2 3">
    <location>
        <position position="419"/>
    </location>
</feature>
<accession>A0A9W8YSN6</accession>
<proteinExistence type="inferred from homology"/>
<evidence type="ECO:0000256" key="1">
    <source>
        <dbReference type="ARBA" id="ARBA00007623"/>
    </source>
</evidence>
<feature type="compositionally biased region" description="Basic and acidic residues" evidence="4">
    <location>
        <begin position="941"/>
        <end position="962"/>
    </location>
</feature>
<feature type="compositionally biased region" description="Basic and acidic residues" evidence="4">
    <location>
        <begin position="669"/>
        <end position="711"/>
    </location>
</feature>
<dbReference type="InterPro" id="IPR022684">
    <property type="entry name" value="Calpain_cysteine_protease"/>
</dbReference>
<keyword evidence="3" id="KW-0788">Thiol protease</keyword>
<dbReference type="InterPro" id="IPR001300">
    <property type="entry name" value="Peptidase_C2_calpain_cat"/>
</dbReference>
<dbReference type="SUPFAM" id="SSF54001">
    <property type="entry name" value="Cysteine proteinases"/>
    <property type="match status" value="1"/>
</dbReference>
<feature type="compositionally biased region" description="Basic residues" evidence="4">
    <location>
        <begin position="26"/>
        <end position="35"/>
    </location>
</feature>
<dbReference type="PROSITE" id="PS00139">
    <property type="entry name" value="THIOL_PROTEASE_CYS"/>
    <property type="match status" value="1"/>
</dbReference>
<dbReference type="Gene3D" id="3.90.70.10">
    <property type="entry name" value="Cysteine proteinases"/>
    <property type="match status" value="1"/>
</dbReference>
<evidence type="ECO:0000256" key="2">
    <source>
        <dbReference type="PIRSR" id="PIRSR622684-1"/>
    </source>
</evidence>
<feature type="active site" evidence="2 3">
    <location>
        <position position="398"/>
    </location>
</feature>
<evidence type="ECO:0000259" key="5">
    <source>
        <dbReference type="PROSITE" id="PS50203"/>
    </source>
</evidence>
<dbReference type="GO" id="GO:0004198">
    <property type="term" value="F:calcium-dependent cysteine-type endopeptidase activity"/>
    <property type="evidence" value="ECO:0007669"/>
    <property type="project" value="InterPro"/>
</dbReference>
<feature type="compositionally biased region" description="Polar residues" evidence="4">
    <location>
        <begin position="757"/>
        <end position="770"/>
    </location>
</feature>
<dbReference type="EMBL" id="JAPEVB010000003">
    <property type="protein sequence ID" value="KAJ4391702.1"/>
    <property type="molecule type" value="Genomic_DNA"/>
</dbReference>
<dbReference type="PANTHER" id="PTHR10183">
    <property type="entry name" value="CALPAIN"/>
    <property type="match status" value="1"/>
</dbReference>
<evidence type="ECO:0000313" key="7">
    <source>
        <dbReference type="Proteomes" id="UP001140453"/>
    </source>
</evidence>
<dbReference type="InterPro" id="IPR038765">
    <property type="entry name" value="Papain-like_cys_pep_sf"/>
</dbReference>
<comment type="caution">
    <text evidence="6">The sequence shown here is derived from an EMBL/GenBank/DDBJ whole genome shotgun (WGS) entry which is preliminary data.</text>
</comment>
<dbReference type="Pfam" id="PF00648">
    <property type="entry name" value="Peptidase_C2"/>
    <property type="match status" value="1"/>
</dbReference>
<keyword evidence="3" id="KW-0645">Protease</keyword>
<dbReference type="SMART" id="SM00230">
    <property type="entry name" value="CysPc"/>
    <property type="match status" value="1"/>
</dbReference>
<keyword evidence="7" id="KW-1185">Reference proteome</keyword>
<feature type="compositionally biased region" description="Polar residues" evidence="4">
    <location>
        <begin position="976"/>
        <end position="992"/>
    </location>
</feature>
<feature type="active site" evidence="2 3">
    <location>
        <position position="215"/>
    </location>
</feature>
<feature type="region of interest" description="Disordered" evidence="4">
    <location>
        <begin position="1050"/>
        <end position="1073"/>
    </location>
</feature>
<dbReference type="GO" id="GO:0006508">
    <property type="term" value="P:proteolysis"/>
    <property type="evidence" value="ECO:0007669"/>
    <property type="project" value="UniProtKB-KW"/>
</dbReference>
<dbReference type="OrthoDB" id="424753at2759"/>
<feature type="region of interest" description="Disordered" evidence="4">
    <location>
        <begin position="1"/>
        <end position="77"/>
    </location>
</feature>
<comment type="similarity">
    <text evidence="1">Belongs to the peptidase C2 family.</text>
</comment>
<gene>
    <name evidence="6" type="ORF">N0V93_005322</name>
</gene>
<evidence type="ECO:0000313" key="6">
    <source>
        <dbReference type="EMBL" id="KAJ4391702.1"/>
    </source>
</evidence>
<feature type="domain" description="Calpain catalytic" evidence="5">
    <location>
        <begin position="187"/>
        <end position="478"/>
    </location>
</feature>
<protein>
    <recommendedName>
        <fullName evidence="5">Calpain catalytic domain-containing protein</fullName>
    </recommendedName>
</protein>
<dbReference type="PANTHER" id="PTHR10183:SF397">
    <property type="entry name" value="CALPAIN CATALYTIC DOMAIN-CONTAINING PROTEIN"/>
    <property type="match status" value="1"/>
</dbReference>
<feature type="region of interest" description="Disordered" evidence="4">
    <location>
        <begin position="830"/>
        <end position="889"/>
    </location>
</feature>
<feature type="compositionally biased region" description="Acidic residues" evidence="4">
    <location>
        <begin position="848"/>
        <end position="861"/>
    </location>
</feature>
<name>A0A9W8YSN6_9PEZI</name>
<feature type="region of interest" description="Disordered" evidence="4">
    <location>
        <begin position="639"/>
        <end position="810"/>
    </location>
</feature>
<feature type="region of interest" description="Disordered" evidence="4">
    <location>
        <begin position="937"/>
        <end position="999"/>
    </location>
</feature>
<dbReference type="Proteomes" id="UP001140453">
    <property type="component" value="Unassembled WGS sequence"/>
</dbReference>
<dbReference type="AlphaFoldDB" id="A0A9W8YSN6"/>
<dbReference type="InterPro" id="IPR000169">
    <property type="entry name" value="Pept_cys_AS"/>
</dbReference>
<dbReference type="PROSITE" id="PS50203">
    <property type="entry name" value="CALPAIN_CAT"/>
    <property type="match status" value="1"/>
</dbReference>
<organism evidence="6 7">
    <name type="scientific">Gnomoniopsis smithogilvyi</name>
    <dbReference type="NCBI Taxonomy" id="1191159"/>
    <lineage>
        <taxon>Eukaryota</taxon>
        <taxon>Fungi</taxon>
        <taxon>Dikarya</taxon>
        <taxon>Ascomycota</taxon>
        <taxon>Pezizomycotina</taxon>
        <taxon>Sordariomycetes</taxon>
        <taxon>Sordariomycetidae</taxon>
        <taxon>Diaporthales</taxon>
        <taxon>Gnomoniaceae</taxon>
        <taxon>Gnomoniopsis</taxon>
    </lineage>
</organism>
<sequence>MGRKHVYNHASSDSDSEDSSVSTPSVRRHRRRQHDSHKATPQIAAPTPQSSSDGTAEDKKKKKKKKAQKPPQESIDSIWEKFSQKKFSKALAVLPFSPVQASTSGERGNEPILAGYERAAEECRRKVRKIISECKRVNTRYRDPGWDLDWDFKWGKGHTLNSLMNTKFDISRSNLVNPGANIPKAVKRVHEIFEKPTFMESVLPGDIKQGNLGNCWFVASLTGLANVPDGLKRICVEYDTSIYGFVFYRDGEWIYSIIDDKLFLKSPCWDSPSMQRNLLQQIDREDVERVYRETYQTGSQALFFAQNKDQNETWVPLIEKAYAKAHGDFASLAGGWIGEALEDLSGGVTTELLASDIFDTDAFWENELSKVNEEFLFGCSTGLLDGGYGARDGITEGHAYVIMDARLLKDGTRLCKLRNPWGKIKKGNWEGAWSDGSKEWTHEAQKELNHTFGSDSTFWISYEDLLRKYLHFDRTRLFRDADWRSCQRWIGVEVPWKPQYNEKFHIKLTKESPVVLVLSQLDHRYFRGLQGQYNFRLQFRLHEEGKTGAEEYIVRSHGNYLMDRSVSIELPNLSPGNYLVYISIIGERNTRLPSTEDVVKRECEGREENEKLAQVGQAYDLAHSKAASHLDQLFKVRKKADAKKASEARKKERRKNWEKRQTGRGIAQKQKEKDEAKKAEGKRCKRAKAEAKAKAEAEAKQAAEKAAEEQTKQAQPQPIDKAIGTNVRHLGVGGSHNDADADSVSTAPSMSSSTGTPQYTPQDSPRSQAANPAEITKEKVDMPPAEQHSKSLVSGGPPTIPAPVPTSVPSIQIDGQKSLELKLHYCSCSTCKPPPKVDESDGYSSDSPVEDYEQLYDEDDANPTLRLAGSPAPAAAADEDSEDENTPDPWNAIAVVGFRVFSKDADLELRVIMEGGELEQAGMGNLGEADLDNAVTNAAGQREKKQDDTKKELEGEKGESETTKSSNLEGPEMKTAGSNADSRNGGAISTGQQGQGAPAEFGKALYRTIIERQTSEFDRVMGKLKPAPVNKVSATADNAVDKATIMGDITPTTSQSHAEVPVTPEKAADQDNQGDPAAIVRTNLSSSEPHVEEITKAILLIRSKLQNGCRKMLMQDQSPSNDDLQEMSNSLAKLEAFPDLEASVIQSTRIHKVMMAILKLERLPEDDGFKVSIGSRARALLDDYELTLMSAGDSPKSILAGL</sequence>
<evidence type="ECO:0000256" key="4">
    <source>
        <dbReference type="SAM" id="MobiDB-lite"/>
    </source>
</evidence>
<reference evidence="6" key="1">
    <citation type="submission" date="2022-10" db="EMBL/GenBank/DDBJ databases">
        <title>Tapping the CABI collections for fungal endophytes: first genome assemblies for Collariella, Neodidymelliopsis, Ascochyta clinopodiicola, Didymella pomorum, Didymosphaeria variabile, Neocosmospora piperis and Neocucurbitaria cava.</title>
        <authorList>
            <person name="Hill R."/>
        </authorList>
    </citation>
    <scope>NUCLEOTIDE SEQUENCE</scope>
    <source>
        <strain evidence="6">IMI 355082</strain>
    </source>
</reference>
<keyword evidence="3" id="KW-0378">Hydrolase</keyword>